<gene>
    <name evidence="2" type="ORF">CTI12_AA447910</name>
</gene>
<dbReference type="AlphaFoldDB" id="A0A2U1LVS2"/>
<feature type="compositionally biased region" description="Polar residues" evidence="1">
    <location>
        <begin position="890"/>
        <end position="906"/>
    </location>
</feature>
<protein>
    <submittedName>
        <fullName evidence="2">Nucleic acid-binding, OB-fold protein</fullName>
    </submittedName>
</protein>
<reference evidence="2 3" key="1">
    <citation type="journal article" date="2018" name="Mol. Plant">
        <title>The genome of Artemisia annua provides insight into the evolution of Asteraceae family and artemisinin biosynthesis.</title>
        <authorList>
            <person name="Shen Q."/>
            <person name="Zhang L."/>
            <person name="Liao Z."/>
            <person name="Wang S."/>
            <person name="Yan T."/>
            <person name="Shi P."/>
            <person name="Liu M."/>
            <person name="Fu X."/>
            <person name="Pan Q."/>
            <person name="Wang Y."/>
            <person name="Lv Z."/>
            <person name="Lu X."/>
            <person name="Zhang F."/>
            <person name="Jiang W."/>
            <person name="Ma Y."/>
            <person name="Chen M."/>
            <person name="Hao X."/>
            <person name="Li L."/>
            <person name="Tang Y."/>
            <person name="Lv G."/>
            <person name="Zhou Y."/>
            <person name="Sun X."/>
            <person name="Brodelius P.E."/>
            <person name="Rose J.K.C."/>
            <person name="Tang K."/>
        </authorList>
    </citation>
    <scope>NUCLEOTIDE SEQUENCE [LARGE SCALE GENOMIC DNA]</scope>
    <source>
        <strain evidence="3">cv. Huhao1</strain>
        <tissue evidence="2">Leaf</tissue>
    </source>
</reference>
<proteinExistence type="predicted"/>
<dbReference type="PANTHER" id="PTHR47165">
    <property type="entry name" value="OS03G0429900 PROTEIN"/>
    <property type="match status" value="1"/>
</dbReference>
<organism evidence="2 3">
    <name type="scientific">Artemisia annua</name>
    <name type="common">Sweet wormwood</name>
    <dbReference type="NCBI Taxonomy" id="35608"/>
    <lineage>
        <taxon>Eukaryota</taxon>
        <taxon>Viridiplantae</taxon>
        <taxon>Streptophyta</taxon>
        <taxon>Embryophyta</taxon>
        <taxon>Tracheophyta</taxon>
        <taxon>Spermatophyta</taxon>
        <taxon>Magnoliopsida</taxon>
        <taxon>eudicotyledons</taxon>
        <taxon>Gunneridae</taxon>
        <taxon>Pentapetalae</taxon>
        <taxon>asterids</taxon>
        <taxon>campanulids</taxon>
        <taxon>Asterales</taxon>
        <taxon>Asteraceae</taxon>
        <taxon>Asteroideae</taxon>
        <taxon>Anthemideae</taxon>
        <taxon>Artemisiinae</taxon>
        <taxon>Artemisia</taxon>
    </lineage>
</organism>
<feature type="compositionally biased region" description="Low complexity" evidence="1">
    <location>
        <begin position="193"/>
        <end position="203"/>
    </location>
</feature>
<evidence type="ECO:0000313" key="3">
    <source>
        <dbReference type="Proteomes" id="UP000245207"/>
    </source>
</evidence>
<sequence length="959" mass="105587">MRIKRRPVPNRTAREISIEVSRSLDTPGLHAHQGSNTLSAGLSGAIDVGHRGTTPVFSPTVSATVQNGLYPTAVFCDIPGPSSSTDEPGTGHGVNNGSVSVGMSVLPHGLDLPVGVPAQVYTVDGLVSNFEIANVVPPPSVAARQRTTAEDSIHAGDVGRVPMVLDFSSGCVVLNPNLAPFNTRRGERQGRISGSSSTGDTDSPQVQGPVAPPQREGWPFVTCLQVPLWSIGLLEDVTKSANTAGHFLGRGEEEISAYFCSTAIPTLLRFWLSHFESHERRALREPIIQGLIGFLNENNALVKLFRTARDKLLQADIPNFSIRLFGVVGAHQYELPTADSVGAIVYDGGPEAVTDYDVVIERHSGEPESVNKLHPAYMALQFPLLFVYGEEANSDCSAYPHVPRKMALITDAGTSSKSTDKAVVPSRQLAYLAELNPTDNSKFIEVKVYRKWTTVKIPGFVPTAFSCMLLDKKGTAIQANADIKEKARFDHDLQLNCVYKIEGFGFDRPDSWGKTLDNDITLCFGKYTQVQLLQAKDFPSHYFNFAAFNELNARLEKKNLTLTDYIGYVHNVEKAKEYGGATTTRVKVRNIGIRNLNNNVVLFTLWNEDADNFPEGEYAEMKQPVILAVSSCYLKRYADLDSPLISEFIGQIQLSATSATRYYFNPDVPETGELLAAYSDANMTIPQLDIHTERLTNWEEERNRNRVPLATLLQIDPKTQQVQEANTIITKYCQPNILTKFNFTQRVLFTQDAMILQVDAGHDWYYQKCDECGGKLRYGYLHGQCHQYGTTPNPQNSYCFRIVITDGTANALMSCFTPQTDGLIKDVNTLLEEVDTKDPATIPPAILALQNTRHIFQFQFATPTLKGPPTFILKKIMDNPQLALLEPSAGPSSPQTNLPESPTDEGSTPPPATPTVTQDTPAGEPTETQHPLQSAARKKLFVPTTEEESNPALKKHKKD</sequence>
<keyword evidence="3" id="KW-1185">Reference proteome</keyword>
<feature type="region of interest" description="Disordered" evidence="1">
    <location>
        <begin position="884"/>
        <end position="959"/>
    </location>
</feature>
<dbReference type="STRING" id="35608.A0A2U1LVS2"/>
<dbReference type="PANTHER" id="PTHR47165:SF4">
    <property type="entry name" value="OS03G0429900 PROTEIN"/>
    <property type="match status" value="1"/>
</dbReference>
<dbReference type="EMBL" id="PKPP01007540">
    <property type="protein sequence ID" value="PWA53103.1"/>
    <property type="molecule type" value="Genomic_DNA"/>
</dbReference>
<feature type="region of interest" description="Disordered" evidence="1">
    <location>
        <begin position="182"/>
        <end position="214"/>
    </location>
</feature>
<accession>A0A2U1LVS2</accession>
<name>A0A2U1LVS2_ARTAN</name>
<dbReference type="OrthoDB" id="1751331at2759"/>
<evidence type="ECO:0000256" key="1">
    <source>
        <dbReference type="SAM" id="MobiDB-lite"/>
    </source>
</evidence>
<feature type="compositionally biased region" description="Polar residues" evidence="1">
    <location>
        <begin position="914"/>
        <end position="932"/>
    </location>
</feature>
<evidence type="ECO:0000313" key="2">
    <source>
        <dbReference type="EMBL" id="PWA53103.1"/>
    </source>
</evidence>
<dbReference type="Gene3D" id="2.40.50.140">
    <property type="entry name" value="Nucleic acid-binding proteins"/>
    <property type="match status" value="3"/>
</dbReference>
<dbReference type="Proteomes" id="UP000245207">
    <property type="component" value="Unassembled WGS sequence"/>
</dbReference>
<comment type="caution">
    <text evidence="2">The sequence shown here is derived from an EMBL/GenBank/DDBJ whole genome shotgun (WGS) entry which is preliminary data.</text>
</comment>
<dbReference type="SUPFAM" id="SSF50249">
    <property type="entry name" value="Nucleic acid-binding proteins"/>
    <property type="match status" value="3"/>
</dbReference>
<dbReference type="InterPro" id="IPR012340">
    <property type="entry name" value="NA-bd_OB-fold"/>
</dbReference>